<protein>
    <submittedName>
        <fullName evidence="4">ATP/GTP-binding protein</fullName>
    </submittedName>
</protein>
<dbReference type="AlphaFoldDB" id="A0A1S1PN87"/>
<sequence length="397" mass="43044">MRHFSFLDGQAARTLFHRAPEEITTGGDRRLVATALGATLYAPGTRPRLASDVRRQVAAGVTSMVLCLEDAIADHEVLGAESNVAAALADLGEDPPVCGDGLPLLFVRVRAVAQIPALLARLGGPARSLLAGFVLPKFGEESGEAALEAVLRGSDTLGRLLWAMPVLESPQVIYRETRIEALTAVRRLIDKHADHVLAVRLGATDLSGVFGLRRDRDLTIYDIAVVRDCIADIVNICARGGDHVVTGPVWEYFAQPERLFVSSLRVTPFEEADLVDGSERGARIRTELVSADLDRLIREVVLDKANGLIGKTVIHPSHVPAVHALYVVTQEEYEDAEAVLEGDAGGVRPSSYANKMNELRPHRPWAQAVQRRARAFGVLREGLTFVDVLAATQDALR</sequence>
<dbReference type="OrthoDB" id="348111at2"/>
<accession>A0A1S1PN87</accession>
<evidence type="ECO:0000313" key="4">
    <source>
        <dbReference type="EMBL" id="OHV22747.1"/>
    </source>
</evidence>
<name>A0A1S1PN87_9ACTN</name>
<dbReference type="GO" id="GO:0006107">
    <property type="term" value="P:oxaloacetate metabolic process"/>
    <property type="evidence" value="ECO:0007669"/>
    <property type="project" value="TreeGrafter"/>
</dbReference>
<dbReference type="RefSeq" id="WP_071066005.1">
    <property type="nucleotide sequence ID" value="NZ_MAXA01000244.1"/>
</dbReference>
<comment type="caution">
    <text evidence="4">The sequence shown here is derived from an EMBL/GenBank/DDBJ whole genome shotgun (WGS) entry which is preliminary data.</text>
</comment>
<evidence type="ECO:0000256" key="2">
    <source>
        <dbReference type="ARBA" id="ARBA00022723"/>
    </source>
</evidence>
<gene>
    <name evidence="4" type="ORF">BBK14_25210</name>
</gene>
<organism evidence="4 5">
    <name type="scientific">Parafrankia soli</name>
    <dbReference type="NCBI Taxonomy" id="2599596"/>
    <lineage>
        <taxon>Bacteria</taxon>
        <taxon>Bacillati</taxon>
        <taxon>Actinomycetota</taxon>
        <taxon>Actinomycetes</taxon>
        <taxon>Frankiales</taxon>
        <taxon>Frankiaceae</taxon>
        <taxon>Parafrankia</taxon>
    </lineage>
</organism>
<keyword evidence="3" id="KW-0460">Magnesium</keyword>
<keyword evidence="5" id="KW-1185">Reference proteome</keyword>
<dbReference type="GO" id="GO:0003824">
    <property type="term" value="F:catalytic activity"/>
    <property type="evidence" value="ECO:0007669"/>
    <property type="project" value="InterPro"/>
</dbReference>
<dbReference type="Proteomes" id="UP000179769">
    <property type="component" value="Unassembled WGS sequence"/>
</dbReference>
<evidence type="ECO:0000313" key="5">
    <source>
        <dbReference type="Proteomes" id="UP000179769"/>
    </source>
</evidence>
<dbReference type="SUPFAM" id="SSF51621">
    <property type="entry name" value="Phosphoenolpyruvate/pyruvate domain"/>
    <property type="match status" value="1"/>
</dbReference>
<dbReference type="PANTHER" id="PTHR32308:SF10">
    <property type="entry name" value="CITRATE LYASE SUBUNIT BETA"/>
    <property type="match status" value="1"/>
</dbReference>
<comment type="cofactor">
    <cofactor evidence="1">
        <name>Mg(2+)</name>
        <dbReference type="ChEBI" id="CHEBI:18420"/>
    </cofactor>
</comment>
<keyword evidence="2" id="KW-0479">Metal-binding</keyword>
<dbReference type="InterPro" id="IPR015813">
    <property type="entry name" value="Pyrv/PenolPyrv_kinase-like_dom"/>
</dbReference>
<evidence type="ECO:0000256" key="1">
    <source>
        <dbReference type="ARBA" id="ARBA00001946"/>
    </source>
</evidence>
<dbReference type="PANTHER" id="PTHR32308">
    <property type="entry name" value="LYASE BETA SUBUNIT, PUTATIVE (AFU_ORTHOLOGUE AFUA_4G13030)-RELATED"/>
    <property type="match status" value="1"/>
</dbReference>
<reference evidence="5" key="1">
    <citation type="submission" date="2016-07" db="EMBL/GenBank/DDBJ databases">
        <title>Frankia sp. NRRL B-16219 Genome sequencing.</title>
        <authorList>
            <person name="Ghodhbane-Gtari F."/>
            <person name="Swanson E."/>
            <person name="Gueddou A."/>
            <person name="Louati M."/>
            <person name="Nouioui I."/>
            <person name="Hezbri K."/>
            <person name="Abebe-Akele F."/>
            <person name="Simpson S."/>
            <person name="Morris K."/>
            <person name="Thomas K."/>
            <person name="Gtari M."/>
            <person name="Tisa L.S."/>
        </authorList>
    </citation>
    <scope>NUCLEOTIDE SEQUENCE [LARGE SCALE GENOMIC DNA]</scope>
    <source>
        <strain evidence="5">NRRL B-16219</strain>
    </source>
</reference>
<dbReference type="Pfam" id="PF15617">
    <property type="entry name" value="C-C_Bond_Lyase"/>
    <property type="match status" value="1"/>
</dbReference>
<dbReference type="EMBL" id="MAXA01000244">
    <property type="protein sequence ID" value="OHV22747.1"/>
    <property type="molecule type" value="Genomic_DNA"/>
</dbReference>
<dbReference type="InterPro" id="IPR039480">
    <property type="entry name" value="C-C_Bond_Lyase-like"/>
</dbReference>
<dbReference type="Gene3D" id="3.20.20.60">
    <property type="entry name" value="Phosphoenolpyruvate-binding domains"/>
    <property type="match status" value="2"/>
</dbReference>
<dbReference type="GO" id="GO:0000287">
    <property type="term" value="F:magnesium ion binding"/>
    <property type="evidence" value="ECO:0007669"/>
    <property type="project" value="TreeGrafter"/>
</dbReference>
<evidence type="ECO:0000256" key="3">
    <source>
        <dbReference type="ARBA" id="ARBA00022842"/>
    </source>
</evidence>
<dbReference type="InterPro" id="IPR040442">
    <property type="entry name" value="Pyrv_kinase-like_dom_sf"/>
</dbReference>
<proteinExistence type="predicted"/>